<dbReference type="GO" id="GO:0000976">
    <property type="term" value="F:transcription cis-regulatory region binding"/>
    <property type="evidence" value="ECO:0007669"/>
    <property type="project" value="TreeGrafter"/>
</dbReference>
<dbReference type="AlphaFoldDB" id="A0A2W1JKH4"/>
<feature type="region of interest" description="Disordered" evidence="3">
    <location>
        <begin position="1"/>
        <end position="21"/>
    </location>
</feature>
<evidence type="ECO:0000313" key="5">
    <source>
        <dbReference type="EMBL" id="PZD73888.1"/>
    </source>
</evidence>
<reference evidence="5 6" key="1">
    <citation type="journal article" date="2018" name="Sci. Rep.">
        <title>A novel species of the marine cyanobacterium Acaryochloris with a unique pigment content and lifestyle.</title>
        <authorList>
            <person name="Partensky F."/>
            <person name="Six C."/>
            <person name="Ratin M."/>
            <person name="Garczarek L."/>
            <person name="Vaulot D."/>
            <person name="Probert I."/>
            <person name="Calteau A."/>
            <person name="Gourvil P."/>
            <person name="Marie D."/>
            <person name="Grebert T."/>
            <person name="Bouchier C."/>
            <person name="Le Panse S."/>
            <person name="Gachenot M."/>
            <person name="Rodriguez F."/>
            <person name="Garrido J.L."/>
        </authorList>
    </citation>
    <scope>NUCLEOTIDE SEQUENCE [LARGE SCALE GENOMIC DNA]</scope>
    <source>
        <strain evidence="5 6">RCC1774</strain>
    </source>
</reference>
<proteinExistence type="predicted"/>
<name>A0A2W1JKH4_9CYAN</name>
<dbReference type="Proteomes" id="UP000248857">
    <property type="component" value="Unassembled WGS sequence"/>
</dbReference>
<feature type="DNA-binding region" description="H-T-H motif" evidence="2">
    <location>
        <begin position="69"/>
        <end position="88"/>
    </location>
</feature>
<dbReference type="Gene3D" id="1.10.357.10">
    <property type="entry name" value="Tetracycline Repressor, domain 2"/>
    <property type="match status" value="1"/>
</dbReference>
<evidence type="ECO:0000256" key="2">
    <source>
        <dbReference type="PROSITE-ProRule" id="PRU00335"/>
    </source>
</evidence>
<feature type="domain" description="HTH tetR-type" evidence="4">
    <location>
        <begin position="46"/>
        <end position="106"/>
    </location>
</feature>
<accession>A0A2W1JKH4</accession>
<dbReference type="PANTHER" id="PTHR30055">
    <property type="entry name" value="HTH-TYPE TRANSCRIPTIONAL REGULATOR RUTR"/>
    <property type="match status" value="1"/>
</dbReference>
<dbReference type="InterPro" id="IPR050109">
    <property type="entry name" value="HTH-type_TetR-like_transc_reg"/>
</dbReference>
<evidence type="ECO:0000256" key="3">
    <source>
        <dbReference type="SAM" id="MobiDB-lite"/>
    </source>
</evidence>
<evidence type="ECO:0000256" key="1">
    <source>
        <dbReference type="ARBA" id="ARBA00023125"/>
    </source>
</evidence>
<dbReference type="SUPFAM" id="SSF46689">
    <property type="entry name" value="Homeodomain-like"/>
    <property type="match status" value="1"/>
</dbReference>
<dbReference type="Pfam" id="PF00440">
    <property type="entry name" value="TetR_N"/>
    <property type="match status" value="1"/>
</dbReference>
<dbReference type="InterPro" id="IPR009057">
    <property type="entry name" value="Homeodomain-like_sf"/>
</dbReference>
<dbReference type="PRINTS" id="PR00455">
    <property type="entry name" value="HTHTETR"/>
</dbReference>
<dbReference type="PANTHER" id="PTHR30055:SF236">
    <property type="entry name" value="SLL1286 PROTEIN"/>
    <property type="match status" value="1"/>
</dbReference>
<gene>
    <name evidence="5" type="primary">fadR_1</name>
    <name evidence="5" type="ORF">C1752_01823</name>
</gene>
<evidence type="ECO:0000313" key="6">
    <source>
        <dbReference type="Proteomes" id="UP000248857"/>
    </source>
</evidence>
<dbReference type="GO" id="GO:0003700">
    <property type="term" value="F:DNA-binding transcription factor activity"/>
    <property type="evidence" value="ECO:0007669"/>
    <property type="project" value="TreeGrafter"/>
</dbReference>
<evidence type="ECO:0000259" key="4">
    <source>
        <dbReference type="PROSITE" id="PS50977"/>
    </source>
</evidence>
<keyword evidence="1 2" id="KW-0238">DNA-binding</keyword>
<dbReference type="InterPro" id="IPR023772">
    <property type="entry name" value="DNA-bd_HTH_TetR-type_CS"/>
</dbReference>
<dbReference type="EMBL" id="PQWO01000004">
    <property type="protein sequence ID" value="PZD73888.1"/>
    <property type="molecule type" value="Genomic_DNA"/>
</dbReference>
<dbReference type="PROSITE" id="PS01081">
    <property type="entry name" value="HTH_TETR_1"/>
    <property type="match status" value="1"/>
</dbReference>
<dbReference type="PROSITE" id="PS50977">
    <property type="entry name" value="HTH_TETR_2"/>
    <property type="match status" value="1"/>
</dbReference>
<protein>
    <submittedName>
        <fullName evidence="5">Fatty acid metabolism regulator protein</fullName>
    </submittedName>
</protein>
<dbReference type="InterPro" id="IPR001647">
    <property type="entry name" value="HTH_TetR"/>
</dbReference>
<dbReference type="SUPFAM" id="SSF48498">
    <property type="entry name" value="Tetracyclin repressor-like, C-terminal domain"/>
    <property type="match status" value="1"/>
</dbReference>
<dbReference type="InterPro" id="IPR036271">
    <property type="entry name" value="Tet_transcr_reg_TetR-rel_C_sf"/>
</dbReference>
<dbReference type="InterPro" id="IPR039536">
    <property type="entry name" value="TetR_C_Proteobacteria"/>
</dbReference>
<sequence length="238" mass="26863">MAQKNYCISKETSKQPHNGSNPVNNVCKFFTAIPMQRSRPLQQAEPDLNSRILTAAQHLFARQGFEKTTTRQLAEKAGVAEGTLFRHFDNKKSILAAVVTQGWSEMLTDLLTELSEVASYKAVSKVMQKRMLHLHEHGDMMRVCFMEAQYHPELRERIETDVIGKMQSVTEAFIQTGIDRGVYRSLNPELVARIFLGMFMIAGFSQDTLTEARSPKEQKDMAELLADVFLHGILAPAC</sequence>
<keyword evidence="6" id="KW-1185">Reference proteome</keyword>
<organism evidence="5 6">
    <name type="scientific">Acaryochloris thomasi RCC1774</name>
    <dbReference type="NCBI Taxonomy" id="1764569"/>
    <lineage>
        <taxon>Bacteria</taxon>
        <taxon>Bacillati</taxon>
        <taxon>Cyanobacteriota</taxon>
        <taxon>Cyanophyceae</taxon>
        <taxon>Acaryochloridales</taxon>
        <taxon>Acaryochloridaceae</taxon>
        <taxon>Acaryochloris</taxon>
        <taxon>Acaryochloris thomasi</taxon>
    </lineage>
</organism>
<dbReference type="Pfam" id="PF14246">
    <property type="entry name" value="TetR_C_7"/>
    <property type="match status" value="1"/>
</dbReference>
<comment type="caution">
    <text evidence="5">The sequence shown here is derived from an EMBL/GenBank/DDBJ whole genome shotgun (WGS) entry which is preliminary data.</text>
</comment>